<dbReference type="EMBL" id="CP095045">
    <property type="protein sequence ID" value="UOQ58540.1"/>
    <property type="molecule type" value="Genomic_DNA"/>
</dbReference>
<sequence>MDQFNDPENGLDEEHYAAWRRMYKETAALLRGDAAAPSADLPHVAAYLAAHARFQVDIHGSSSRDDVLDAHARLAEAEAQYIEAIMNM</sequence>
<name>A0ABY4FQJ3_9MICO</name>
<reference evidence="1 2" key="1">
    <citation type="submission" date="2022-04" db="EMBL/GenBank/DDBJ databases">
        <title>Leucobacter sp. isolated from rhizosphere of garlic.</title>
        <authorList>
            <person name="Won M."/>
            <person name="Lee C.-M."/>
            <person name="Woen H.-Y."/>
            <person name="Kwon S.-W."/>
        </authorList>
    </citation>
    <scope>NUCLEOTIDE SEQUENCE [LARGE SCALE GENOMIC DNA]</scope>
    <source>
        <strain evidence="1 2">H21R-40</strain>
    </source>
</reference>
<gene>
    <name evidence="1" type="ORF">MUN78_06880</name>
</gene>
<accession>A0ABY4FQJ3</accession>
<evidence type="ECO:0000313" key="1">
    <source>
        <dbReference type="EMBL" id="UOQ58540.1"/>
    </source>
</evidence>
<dbReference type="RefSeq" id="WP_244729570.1">
    <property type="nucleotide sequence ID" value="NZ_CP095045.1"/>
</dbReference>
<keyword evidence="2" id="KW-1185">Reference proteome</keyword>
<protein>
    <submittedName>
        <fullName evidence="1">Uncharacterized protein</fullName>
    </submittedName>
</protein>
<proteinExistence type="predicted"/>
<evidence type="ECO:0000313" key="2">
    <source>
        <dbReference type="Proteomes" id="UP000831786"/>
    </source>
</evidence>
<dbReference type="Proteomes" id="UP000831786">
    <property type="component" value="Chromosome"/>
</dbReference>
<organism evidence="1 2">
    <name type="scientific">Leucobacter allii</name>
    <dbReference type="NCBI Taxonomy" id="2932247"/>
    <lineage>
        <taxon>Bacteria</taxon>
        <taxon>Bacillati</taxon>
        <taxon>Actinomycetota</taxon>
        <taxon>Actinomycetes</taxon>
        <taxon>Micrococcales</taxon>
        <taxon>Microbacteriaceae</taxon>
        <taxon>Leucobacter</taxon>
    </lineage>
</organism>